<reference evidence="4" key="2">
    <citation type="submission" date="2019-10" db="EMBL/GenBank/DDBJ databases">
        <title>Conservation and host-specific expression of non-tandemly repeated heterogenous ribosome RNA gene in arbuscular mycorrhizal fungi.</title>
        <authorList>
            <person name="Maeda T."/>
            <person name="Kobayashi Y."/>
            <person name="Nakagawa T."/>
            <person name="Ezawa T."/>
            <person name="Yamaguchi K."/>
            <person name="Bino T."/>
            <person name="Nishimoto Y."/>
            <person name="Shigenobu S."/>
            <person name="Kawaguchi M."/>
        </authorList>
    </citation>
    <scope>NUCLEOTIDE SEQUENCE</scope>
    <source>
        <strain evidence="4">HR1</strain>
    </source>
</reference>
<evidence type="ECO:0000256" key="1">
    <source>
        <dbReference type="SAM" id="MobiDB-lite"/>
    </source>
</evidence>
<reference evidence="3 5" key="1">
    <citation type="submission" date="2017-11" db="EMBL/GenBank/DDBJ databases">
        <title>The genome of Rhizophagus clarus HR1 reveals common genetic basis of auxotrophy among arbuscular mycorrhizal fungi.</title>
        <authorList>
            <person name="Kobayashi Y."/>
        </authorList>
    </citation>
    <scope>NUCLEOTIDE SEQUENCE [LARGE SCALE GENOMIC DNA]</scope>
    <source>
        <strain evidence="3 5">HR1</strain>
    </source>
</reference>
<feature type="domain" description="Methyltransferase" evidence="2">
    <location>
        <begin position="83"/>
        <end position="174"/>
    </location>
</feature>
<sequence length="303" mass="34751">MLTRADKESNDSTVENATNSDREEFRYIDGIRFHNVDNALYPLPNDDEECDRLHMQHFIMKNGWQSNFNSPVKHFLTHNDSEVLDAGCGAGSWAFDIASSFPRSKVTGIDISPIQPSGIKPKNFTFIQANLLDGLPFKDNTFDFIFQRFLIASIAVDQWPTVMNELIRILKPGGYLELMEFDLRPENLGPVSTRFAEAVITLCLQQNCDINLASTLKSYFEQQNQLKDVKEEIKLFYGGAEAGKLGRAFNDDVIGFYKNIKVVLMPILQTSSEEYDQMLETAKKEWLELNSYFHFIRVYARKE</sequence>
<evidence type="ECO:0000259" key="2">
    <source>
        <dbReference type="Pfam" id="PF13649"/>
    </source>
</evidence>
<name>A0A2Z6R333_9GLOM</name>
<dbReference type="SUPFAM" id="SSF53335">
    <property type="entry name" value="S-adenosyl-L-methionine-dependent methyltransferases"/>
    <property type="match status" value="1"/>
</dbReference>
<dbReference type="GO" id="GO:0032259">
    <property type="term" value="P:methylation"/>
    <property type="evidence" value="ECO:0007669"/>
    <property type="project" value="UniProtKB-KW"/>
</dbReference>
<dbReference type="InterPro" id="IPR029063">
    <property type="entry name" value="SAM-dependent_MTases_sf"/>
</dbReference>
<evidence type="ECO:0000313" key="5">
    <source>
        <dbReference type="Proteomes" id="UP000247702"/>
    </source>
</evidence>
<organism evidence="3 5">
    <name type="scientific">Rhizophagus clarus</name>
    <dbReference type="NCBI Taxonomy" id="94130"/>
    <lineage>
        <taxon>Eukaryota</taxon>
        <taxon>Fungi</taxon>
        <taxon>Fungi incertae sedis</taxon>
        <taxon>Mucoromycota</taxon>
        <taxon>Glomeromycotina</taxon>
        <taxon>Glomeromycetes</taxon>
        <taxon>Glomerales</taxon>
        <taxon>Glomeraceae</taxon>
        <taxon>Rhizophagus</taxon>
    </lineage>
</organism>
<keyword evidence="4" id="KW-0489">Methyltransferase</keyword>
<dbReference type="InterPro" id="IPR041698">
    <property type="entry name" value="Methyltransf_25"/>
</dbReference>
<evidence type="ECO:0000313" key="4">
    <source>
        <dbReference type="EMBL" id="GES78544.1"/>
    </source>
</evidence>
<gene>
    <name evidence="4" type="ORF">RCL2_000585000</name>
    <name evidence="3" type="ORF">RclHR1_01960004</name>
</gene>
<accession>A0A2Z6R333</accession>
<dbReference type="Proteomes" id="UP000615446">
    <property type="component" value="Unassembled WGS sequence"/>
</dbReference>
<dbReference type="STRING" id="94130.A0A2Z6R333"/>
<dbReference type="EMBL" id="BEXD01001068">
    <property type="protein sequence ID" value="GBB92054.1"/>
    <property type="molecule type" value="Genomic_DNA"/>
</dbReference>
<keyword evidence="4" id="KW-0808">Transferase</keyword>
<dbReference type="Proteomes" id="UP000247702">
    <property type="component" value="Unassembled WGS sequence"/>
</dbReference>
<proteinExistence type="predicted"/>
<dbReference type="EMBL" id="BLAL01000039">
    <property type="protein sequence ID" value="GES78544.1"/>
    <property type="molecule type" value="Genomic_DNA"/>
</dbReference>
<dbReference type="PANTHER" id="PTHR43591">
    <property type="entry name" value="METHYLTRANSFERASE"/>
    <property type="match status" value="1"/>
</dbReference>
<comment type="caution">
    <text evidence="3">The sequence shown here is derived from an EMBL/GenBank/DDBJ whole genome shotgun (WGS) entry which is preliminary data.</text>
</comment>
<dbReference type="GO" id="GO:0008168">
    <property type="term" value="F:methyltransferase activity"/>
    <property type="evidence" value="ECO:0007669"/>
    <property type="project" value="UniProtKB-KW"/>
</dbReference>
<dbReference type="CDD" id="cd02440">
    <property type="entry name" value="AdoMet_MTases"/>
    <property type="match status" value="1"/>
</dbReference>
<dbReference type="Gene3D" id="3.40.50.150">
    <property type="entry name" value="Vaccinia Virus protein VP39"/>
    <property type="match status" value="1"/>
</dbReference>
<dbReference type="OrthoDB" id="2013972at2759"/>
<feature type="compositionally biased region" description="Basic and acidic residues" evidence="1">
    <location>
        <begin position="1"/>
        <end position="10"/>
    </location>
</feature>
<dbReference type="Pfam" id="PF13649">
    <property type="entry name" value="Methyltransf_25"/>
    <property type="match status" value="1"/>
</dbReference>
<protein>
    <submittedName>
        <fullName evidence="4">S-adenosyl-L-methionine-dependent methyltransferase</fullName>
    </submittedName>
</protein>
<feature type="region of interest" description="Disordered" evidence="1">
    <location>
        <begin position="1"/>
        <end position="20"/>
    </location>
</feature>
<keyword evidence="5" id="KW-1185">Reference proteome</keyword>
<evidence type="ECO:0000313" key="3">
    <source>
        <dbReference type="EMBL" id="GBB92054.1"/>
    </source>
</evidence>
<dbReference type="AlphaFoldDB" id="A0A2Z6R333"/>
<dbReference type="PANTHER" id="PTHR43591:SF24">
    <property type="entry name" value="2-METHOXY-6-POLYPRENYL-1,4-BENZOQUINOL METHYLASE, MITOCHONDRIAL"/>
    <property type="match status" value="1"/>
</dbReference>